<protein>
    <recommendedName>
        <fullName evidence="2">SPW repeat-containing integral membrane domain-containing protein</fullName>
    </recommendedName>
</protein>
<accession>A0AA40SJE7</accession>
<keyword evidence="1" id="KW-0812">Transmembrane</keyword>
<sequence length="145" mass="15905">MTTVHKSESARAGRLNARRSLMRAQRQQIIGLLLIVSALVLFVAPWIAGYPDTAKDAHRNELGVGVIVLMIAMARFIWYPGKWPDLAVLLAGAWMVAAPWALSLQKTAVFDGTQVIDVAVGTVLMVLVGISLLMLKLSKHHDTHR</sequence>
<comment type="caution">
    <text evidence="3">The sequence shown here is derived from an EMBL/GenBank/DDBJ whole genome shotgun (WGS) entry which is preliminary data.</text>
</comment>
<feature type="transmembrane region" description="Helical" evidence="1">
    <location>
        <begin position="29"/>
        <end position="50"/>
    </location>
</feature>
<dbReference type="Proteomes" id="UP000530412">
    <property type="component" value="Unassembled WGS sequence"/>
</dbReference>
<feature type="domain" description="SPW repeat-containing integral membrane" evidence="2">
    <location>
        <begin position="33"/>
        <end position="127"/>
    </location>
</feature>
<feature type="transmembrane region" description="Helical" evidence="1">
    <location>
        <begin position="86"/>
        <end position="103"/>
    </location>
</feature>
<gene>
    <name evidence="3" type="ORF">FHS33_006084</name>
</gene>
<dbReference type="Pfam" id="PF03779">
    <property type="entry name" value="SPW"/>
    <property type="match status" value="1"/>
</dbReference>
<organism evidence="3 4">
    <name type="scientific">Streptomyces calvus</name>
    <dbReference type="NCBI Taxonomy" id="67282"/>
    <lineage>
        <taxon>Bacteria</taxon>
        <taxon>Bacillati</taxon>
        <taxon>Actinomycetota</taxon>
        <taxon>Actinomycetes</taxon>
        <taxon>Kitasatosporales</taxon>
        <taxon>Streptomycetaceae</taxon>
        <taxon>Streptomyces</taxon>
    </lineage>
</organism>
<dbReference type="RefSeq" id="WP_142193841.1">
    <property type="nucleotide sequence ID" value="NZ_BMSU01000024.1"/>
</dbReference>
<proteinExistence type="predicted"/>
<reference evidence="3 4" key="1">
    <citation type="submission" date="2020-08" db="EMBL/GenBank/DDBJ databases">
        <title>Genomic Encyclopedia of Type Strains, Phase III (KMG-III): the genomes of soil and plant-associated and newly described type strains.</title>
        <authorList>
            <person name="Whitman W."/>
        </authorList>
    </citation>
    <scope>NUCLEOTIDE SEQUENCE [LARGE SCALE GENOMIC DNA]</scope>
    <source>
        <strain evidence="3 4">CECT 3271</strain>
    </source>
</reference>
<dbReference type="AlphaFoldDB" id="A0AA40SJE7"/>
<keyword evidence="1" id="KW-0472">Membrane</keyword>
<name>A0AA40SJE7_9ACTN</name>
<evidence type="ECO:0000259" key="2">
    <source>
        <dbReference type="Pfam" id="PF03779"/>
    </source>
</evidence>
<dbReference type="InterPro" id="IPR005530">
    <property type="entry name" value="SPW"/>
</dbReference>
<evidence type="ECO:0000313" key="4">
    <source>
        <dbReference type="Proteomes" id="UP000530412"/>
    </source>
</evidence>
<dbReference type="EMBL" id="JACJIE010000022">
    <property type="protein sequence ID" value="MBA8947616.1"/>
    <property type="molecule type" value="Genomic_DNA"/>
</dbReference>
<evidence type="ECO:0000256" key="1">
    <source>
        <dbReference type="SAM" id="Phobius"/>
    </source>
</evidence>
<feature type="transmembrane region" description="Helical" evidence="1">
    <location>
        <begin position="115"/>
        <end position="135"/>
    </location>
</feature>
<keyword evidence="1" id="KW-1133">Transmembrane helix</keyword>
<evidence type="ECO:0000313" key="3">
    <source>
        <dbReference type="EMBL" id="MBA8947616.1"/>
    </source>
</evidence>
<feature type="transmembrane region" description="Helical" evidence="1">
    <location>
        <begin position="62"/>
        <end position="79"/>
    </location>
</feature>